<evidence type="ECO:0000313" key="8">
    <source>
        <dbReference type="Proteomes" id="UP000318528"/>
    </source>
</evidence>
<comment type="caution">
    <text evidence="7">The sequence shown here is derived from an EMBL/GenBank/DDBJ whole genome shotgun (WGS) entry which is preliminary data.</text>
</comment>
<feature type="transmembrane region" description="Helical" evidence="6">
    <location>
        <begin position="99"/>
        <end position="118"/>
    </location>
</feature>
<dbReference type="Pfam" id="PF13440">
    <property type="entry name" value="Polysacc_synt_3"/>
    <property type="match status" value="1"/>
</dbReference>
<feature type="transmembrane region" description="Helical" evidence="6">
    <location>
        <begin position="163"/>
        <end position="183"/>
    </location>
</feature>
<proteinExistence type="predicted"/>
<feature type="transmembrane region" description="Helical" evidence="6">
    <location>
        <begin position="31"/>
        <end position="53"/>
    </location>
</feature>
<feature type="transmembrane region" description="Helical" evidence="6">
    <location>
        <begin position="59"/>
        <end position="78"/>
    </location>
</feature>
<feature type="transmembrane region" description="Helical" evidence="6">
    <location>
        <begin position="275"/>
        <end position="291"/>
    </location>
</feature>
<feature type="transmembrane region" description="Helical" evidence="6">
    <location>
        <begin position="189"/>
        <end position="207"/>
    </location>
</feature>
<name>A0ABY3CQ38_9FLAO</name>
<evidence type="ECO:0000256" key="3">
    <source>
        <dbReference type="ARBA" id="ARBA00022692"/>
    </source>
</evidence>
<dbReference type="CDD" id="cd13125">
    <property type="entry name" value="MATE_like_10"/>
    <property type="match status" value="1"/>
</dbReference>
<organism evidence="7 8">
    <name type="scientific">Flavobacterium gawalongense</name>
    <dbReference type="NCBI Taxonomy" id="2594432"/>
    <lineage>
        <taxon>Bacteria</taxon>
        <taxon>Pseudomonadati</taxon>
        <taxon>Bacteroidota</taxon>
        <taxon>Flavobacteriia</taxon>
        <taxon>Flavobacteriales</taxon>
        <taxon>Flavobacteriaceae</taxon>
        <taxon>Flavobacterium</taxon>
    </lineage>
</organism>
<evidence type="ECO:0000256" key="2">
    <source>
        <dbReference type="ARBA" id="ARBA00022475"/>
    </source>
</evidence>
<comment type="subcellular location">
    <subcellularLocation>
        <location evidence="1">Cell membrane</location>
        <topology evidence="1">Multi-pass membrane protein</topology>
    </subcellularLocation>
</comment>
<dbReference type="InterPro" id="IPR050833">
    <property type="entry name" value="Poly_Biosynth_Transport"/>
</dbReference>
<keyword evidence="3 6" id="KW-0812">Transmembrane</keyword>
<feature type="transmembrane region" description="Helical" evidence="6">
    <location>
        <begin position="312"/>
        <end position="336"/>
    </location>
</feature>
<dbReference type="PANTHER" id="PTHR30250">
    <property type="entry name" value="PST FAMILY PREDICTED COLANIC ACID TRANSPORTER"/>
    <property type="match status" value="1"/>
</dbReference>
<evidence type="ECO:0000313" key="7">
    <source>
        <dbReference type="EMBL" id="TRX10342.1"/>
    </source>
</evidence>
<dbReference type="Proteomes" id="UP000318528">
    <property type="component" value="Unassembled WGS sequence"/>
</dbReference>
<dbReference type="InterPro" id="IPR044550">
    <property type="entry name" value="WzxE"/>
</dbReference>
<evidence type="ECO:0000256" key="1">
    <source>
        <dbReference type="ARBA" id="ARBA00004651"/>
    </source>
</evidence>
<dbReference type="EMBL" id="VJZN01000001">
    <property type="protein sequence ID" value="TRX10342.1"/>
    <property type="molecule type" value="Genomic_DNA"/>
</dbReference>
<evidence type="ECO:0000256" key="4">
    <source>
        <dbReference type="ARBA" id="ARBA00022989"/>
    </source>
</evidence>
<accession>A0ABY3CQ38</accession>
<keyword evidence="2" id="KW-1003">Cell membrane</keyword>
<dbReference type="PANTHER" id="PTHR30250:SF30">
    <property type="entry name" value="LIPID III FLIPPASE"/>
    <property type="match status" value="1"/>
</dbReference>
<sequence length="435" mass="49932">MYKKIKNLVFNSNTTFIKVVIMNGFSSIVKIVTSFVTTKIVATIIGPSGIALIGQLSNFLAFIFAFSSGGINGGVVKYTAENRNQTKLLKYYLSTSFRITLFFSTILGVSIILFANYLSKKILYSDDYSIVFYFIGSTIVLYAFNSIFLSIVNGLKDFKKYTIINVVSSLATLVITVLLVFFFKIRGALIGLIISQSSVFLITLYFIKKDYWFKIKMLLWHFKWKIANRFFKYSMMAMVTALLVPTTQFLIRSYVITNFSIDQAGIWEGMNKVSNMYLVVVTTTLGIYFLPKFSETKDDGKLRVEILNAFKIVIPVLILCCFLIYICRVFIIRVVFTANFLPMQDLFMFQLMGDVVKIMTWILGTVMVSKAMLKHYVFFEIFTNVLLYFLSLYFSKSLGLSGFCLGYFVSLFISFILMIFTFRKLLLANEQFFLK</sequence>
<dbReference type="RefSeq" id="WP_143385687.1">
    <property type="nucleotide sequence ID" value="NZ_VJZM01000001.1"/>
</dbReference>
<reference evidence="7 8" key="1">
    <citation type="submission" date="2019-07" db="EMBL/GenBank/DDBJ databases">
        <title>Novel species of Flavobacterium.</title>
        <authorList>
            <person name="Liu Q."/>
            <person name="Xin Y.-H."/>
        </authorList>
    </citation>
    <scope>NUCLEOTIDE SEQUENCE [LARGE SCALE GENOMIC DNA]</scope>
    <source>
        <strain evidence="7 8">GSP39</strain>
    </source>
</reference>
<keyword evidence="8" id="KW-1185">Reference proteome</keyword>
<feature type="transmembrane region" description="Helical" evidence="6">
    <location>
        <begin position="348"/>
        <end position="369"/>
    </location>
</feature>
<keyword evidence="4 6" id="KW-1133">Transmembrane helix</keyword>
<keyword evidence="5 6" id="KW-0472">Membrane</keyword>
<feature type="transmembrane region" description="Helical" evidence="6">
    <location>
        <begin position="400"/>
        <end position="422"/>
    </location>
</feature>
<evidence type="ECO:0000256" key="6">
    <source>
        <dbReference type="SAM" id="Phobius"/>
    </source>
</evidence>
<protein>
    <submittedName>
        <fullName evidence="7">O-antigen translocase</fullName>
    </submittedName>
</protein>
<feature type="transmembrane region" description="Helical" evidence="6">
    <location>
        <begin position="376"/>
        <end position="394"/>
    </location>
</feature>
<feature type="transmembrane region" description="Helical" evidence="6">
    <location>
        <begin position="233"/>
        <end position="255"/>
    </location>
</feature>
<evidence type="ECO:0000256" key="5">
    <source>
        <dbReference type="ARBA" id="ARBA00023136"/>
    </source>
</evidence>
<feature type="transmembrane region" description="Helical" evidence="6">
    <location>
        <begin position="130"/>
        <end position="151"/>
    </location>
</feature>
<gene>
    <name evidence="7" type="ORF">FNW12_00050</name>
</gene>